<gene>
    <name evidence="1" type="ORF">F441_14207</name>
</gene>
<comment type="caution">
    <text evidence="1">The sequence shown here is derived from an EMBL/GenBank/DDBJ whole genome shotgun (WGS) entry which is preliminary data.</text>
</comment>
<proteinExistence type="predicted"/>
<protein>
    <submittedName>
        <fullName evidence="1">Uncharacterized protein</fullName>
    </submittedName>
</protein>
<accession>W2WIY0</accession>
<name>W2WIY0_PHYNI</name>
<reference evidence="1 2" key="1">
    <citation type="submission" date="2013-11" db="EMBL/GenBank/DDBJ databases">
        <title>The Genome Sequence of Phytophthora parasitica CJ01A1.</title>
        <authorList>
            <consortium name="The Broad Institute Genomics Platform"/>
            <person name="Russ C."/>
            <person name="Tyler B."/>
            <person name="Panabieres F."/>
            <person name="Shan W."/>
            <person name="Tripathy S."/>
            <person name="Grunwald N."/>
            <person name="Machado M."/>
            <person name="Johnson C.S."/>
            <person name="Walker B."/>
            <person name="Young S.K."/>
            <person name="Zeng Q."/>
            <person name="Gargeya S."/>
            <person name="Fitzgerald M."/>
            <person name="Haas B."/>
            <person name="Abouelleil A."/>
            <person name="Allen A.W."/>
            <person name="Alvarado L."/>
            <person name="Arachchi H.M."/>
            <person name="Berlin A.M."/>
            <person name="Chapman S.B."/>
            <person name="Gainer-Dewar J."/>
            <person name="Goldberg J."/>
            <person name="Griggs A."/>
            <person name="Gujja S."/>
            <person name="Hansen M."/>
            <person name="Howarth C."/>
            <person name="Imamovic A."/>
            <person name="Ireland A."/>
            <person name="Larimer J."/>
            <person name="McCowan C."/>
            <person name="Murphy C."/>
            <person name="Pearson M."/>
            <person name="Poon T.W."/>
            <person name="Priest M."/>
            <person name="Roberts A."/>
            <person name="Saif S."/>
            <person name="Shea T."/>
            <person name="Sisk P."/>
            <person name="Sykes S."/>
            <person name="Wortman J."/>
            <person name="Nusbaum C."/>
            <person name="Birren B."/>
        </authorList>
    </citation>
    <scope>NUCLEOTIDE SEQUENCE [LARGE SCALE GENOMIC DNA]</scope>
    <source>
        <strain evidence="1 2">CJ01A1</strain>
    </source>
</reference>
<evidence type="ECO:0000313" key="2">
    <source>
        <dbReference type="Proteomes" id="UP000018958"/>
    </source>
</evidence>
<feature type="non-terminal residue" evidence="1">
    <location>
        <position position="1"/>
    </location>
</feature>
<dbReference type="EMBL" id="ANIX01002806">
    <property type="protein sequence ID" value="ETP10078.1"/>
    <property type="molecule type" value="Genomic_DNA"/>
</dbReference>
<dbReference type="Proteomes" id="UP000018958">
    <property type="component" value="Unassembled WGS sequence"/>
</dbReference>
<evidence type="ECO:0000313" key="1">
    <source>
        <dbReference type="EMBL" id="ETP10078.1"/>
    </source>
</evidence>
<dbReference type="AlphaFoldDB" id="W2WIY0"/>
<sequence>HARAIRFTEVFEGSVTLFKSRFDGVAVQDDRNFAELDKNEMVAIAQNEGNMAAIRKNGWMFEACCT</sequence>
<organism evidence="1 2">
    <name type="scientific">Phytophthora nicotianae CJ01A1</name>
    <dbReference type="NCBI Taxonomy" id="1317063"/>
    <lineage>
        <taxon>Eukaryota</taxon>
        <taxon>Sar</taxon>
        <taxon>Stramenopiles</taxon>
        <taxon>Oomycota</taxon>
        <taxon>Peronosporomycetes</taxon>
        <taxon>Peronosporales</taxon>
        <taxon>Peronosporaceae</taxon>
        <taxon>Phytophthora</taxon>
    </lineage>
</organism>